<feature type="domain" description="Complex 1 LYR protein" evidence="3">
    <location>
        <begin position="22"/>
        <end position="79"/>
    </location>
</feature>
<dbReference type="GO" id="GO:1990221">
    <property type="term" value="C:L-cysteine desulfurase complex"/>
    <property type="evidence" value="ECO:0007669"/>
    <property type="project" value="TreeGrafter"/>
</dbReference>
<comment type="similarity">
    <text evidence="1">Belongs to the complex I LYR family.</text>
</comment>
<dbReference type="InterPro" id="IPR045297">
    <property type="entry name" value="Complex1_LYR_LYRM4"/>
</dbReference>
<feature type="compositionally biased region" description="Basic and acidic residues" evidence="2">
    <location>
        <begin position="101"/>
        <end position="114"/>
    </location>
</feature>
<evidence type="ECO:0000256" key="1">
    <source>
        <dbReference type="ARBA" id="ARBA00009508"/>
    </source>
</evidence>
<dbReference type="Proteomes" id="UP000019335">
    <property type="component" value="Chromosome 11"/>
</dbReference>
<dbReference type="CDD" id="cd20264">
    <property type="entry name" value="Complex1_LYR_LYRM4"/>
    <property type="match status" value="1"/>
</dbReference>
<dbReference type="GO" id="GO:0005739">
    <property type="term" value="C:mitochondrion"/>
    <property type="evidence" value="ECO:0007669"/>
    <property type="project" value="TreeGrafter"/>
</dbReference>
<gene>
    <name evidence="4" type="ORF">Naga_100005g70</name>
</gene>
<dbReference type="PANTHER" id="PTHR13166:SF7">
    <property type="entry name" value="LYR MOTIF-CONTAINING PROTEIN 4"/>
    <property type="match status" value="1"/>
</dbReference>
<sequence length="128" mass="14531">MLIALSFSASSRGDMSATPSRQHVLGLFRSLLRQAGRLEDYNFRSYAKRRVALGFQEGRSSSGEEAAREYRDGVKNLEMLKRQALISHLYPSKRSYGGRRAVQENHNRGTERPDVVQIYGPTNNQIGW</sequence>
<dbReference type="InterPro" id="IPR051522">
    <property type="entry name" value="ISC_assembly_LYR"/>
</dbReference>
<dbReference type="PANTHER" id="PTHR13166">
    <property type="entry name" value="PROTEIN C6ORF149"/>
    <property type="match status" value="1"/>
</dbReference>
<dbReference type="AlphaFoldDB" id="W7TGY8"/>
<reference evidence="4 5" key="1">
    <citation type="journal article" date="2014" name="Mol. Plant">
        <title>Chromosome Scale Genome Assembly and Transcriptome Profiling of Nannochloropsis gaditana in Nitrogen Depletion.</title>
        <authorList>
            <person name="Corteggiani Carpinelli E."/>
            <person name="Telatin A."/>
            <person name="Vitulo N."/>
            <person name="Forcato C."/>
            <person name="D'Angelo M."/>
            <person name="Schiavon R."/>
            <person name="Vezzi A."/>
            <person name="Giacometti G.M."/>
            <person name="Morosinotto T."/>
            <person name="Valle G."/>
        </authorList>
    </citation>
    <scope>NUCLEOTIDE SEQUENCE [LARGE SCALE GENOMIC DNA]</scope>
    <source>
        <strain evidence="4 5">B-31</strain>
    </source>
</reference>
<feature type="region of interest" description="Disordered" evidence="2">
    <location>
        <begin position="96"/>
        <end position="128"/>
    </location>
</feature>
<dbReference type="GO" id="GO:0016226">
    <property type="term" value="P:iron-sulfur cluster assembly"/>
    <property type="evidence" value="ECO:0007669"/>
    <property type="project" value="InterPro"/>
</dbReference>
<keyword evidence="5" id="KW-1185">Reference proteome</keyword>
<dbReference type="OrthoDB" id="275715at2759"/>
<evidence type="ECO:0000256" key="2">
    <source>
        <dbReference type="SAM" id="MobiDB-lite"/>
    </source>
</evidence>
<dbReference type="Pfam" id="PF05347">
    <property type="entry name" value="Complex1_LYR"/>
    <property type="match status" value="1"/>
</dbReference>
<organism evidence="4 5">
    <name type="scientific">Nannochloropsis gaditana</name>
    <dbReference type="NCBI Taxonomy" id="72520"/>
    <lineage>
        <taxon>Eukaryota</taxon>
        <taxon>Sar</taxon>
        <taxon>Stramenopiles</taxon>
        <taxon>Ochrophyta</taxon>
        <taxon>Eustigmatophyceae</taxon>
        <taxon>Eustigmatales</taxon>
        <taxon>Monodopsidaceae</taxon>
        <taxon>Nannochloropsis</taxon>
    </lineage>
</organism>
<comment type="caution">
    <text evidence="4">The sequence shown here is derived from an EMBL/GenBank/DDBJ whole genome shotgun (WGS) entry which is preliminary data.</text>
</comment>
<evidence type="ECO:0000313" key="5">
    <source>
        <dbReference type="Proteomes" id="UP000019335"/>
    </source>
</evidence>
<dbReference type="EMBL" id="AZIL01000936">
    <property type="protein sequence ID" value="EWM25362.1"/>
    <property type="molecule type" value="Genomic_DNA"/>
</dbReference>
<dbReference type="InterPro" id="IPR008011">
    <property type="entry name" value="Complex1_LYR_dom"/>
</dbReference>
<accession>W7TGY8</accession>
<protein>
    <submittedName>
        <fullName evidence="4">Complex 1 LYR protein</fullName>
    </submittedName>
</protein>
<proteinExistence type="inferred from homology"/>
<evidence type="ECO:0000259" key="3">
    <source>
        <dbReference type="Pfam" id="PF05347"/>
    </source>
</evidence>
<evidence type="ECO:0000313" key="4">
    <source>
        <dbReference type="EMBL" id="EWM25362.1"/>
    </source>
</evidence>
<name>W7TGY8_9STRA</name>